<feature type="active site" description="Proton acceptor" evidence="2">
    <location>
        <position position="115"/>
    </location>
</feature>
<evidence type="ECO:0000256" key="1">
    <source>
        <dbReference type="ARBA" id="ARBA00022801"/>
    </source>
</evidence>
<feature type="short sequence motif" description="HXTX 2" evidence="2">
    <location>
        <begin position="115"/>
        <end position="118"/>
    </location>
</feature>
<dbReference type="Proteomes" id="UP001500449">
    <property type="component" value="Unassembled WGS sequence"/>
</dbReference>
<feature type="active site" description="Proton donor" evidence="2">
    <location>
        <position position="35"/>
    </location>
</feature>
<dbReference type="Gene3D" id="3.90.1140.10">
    <property type="entry name" value="Cyclic phosphodiesterase"/>
    <property type="match status" value="1"/>
</dbReference>
<comment type="function">
    <text evidence="2">Hydrolyzes RNA 2',3'-cyclic phosphodiester to an RNA 2'-phosphomonoester.</text>
</comment>
<evidence type="ECO:0000313" key="4">
    <source>
        <dbReference type="Proteomes" id="UP001500449"/>
    </source>
</evidence>
<dbReference type="InterPro" id="IPR009097">
    <property type="entry name" value="Cyclic_Pdiesterase"/>
</dbReference>
<comment type="catalytic activity">
    <reaction evidence="2">
        <text>a 3'-end 2',3'-cyclophospho-ribonucleotide-RNA + H2O = a 3'-end 2'-phospho-ribonucleotide-RNA + H(+)</text>
        <dbReference type="Rhea" id="RHEA:11828"/>
        <dbReference type="Rhea" id="RHEA-COMP:10464"/>
        <dbReference type="Rhea" id="RHEA-COMP:17353"/>
        <dbReference type="ChEBI" id="CHEBI:15377"/>
        <dbReference type="ChEBI" id="CHEBI:15378"/>
        <dbReference type="ChEBI" id="CHEBI:83064"/>
        <dbReference type="ChEBI" id="CHEBI:173113"/>
        <dbReference type="EC" id="3.1.4.58"/>
    </reaction>
</comment>
<keyword evidence="1 2" id="KW-0378">Hydrolase</keyword>
<dbReference type="PANTHER" id="PTHR35561:SF1">
    <property type="entry name" value="RNA 2',3'-CYCLIC PHOSPHODIESTERASE"/>
    <property type="match status" value="1"/>
</dbReference>
<dbReference type="NCBIfam" id="TIGR02258">
    <property type="entry name" value="2_5_ligase"/>
    <property type="match status" value="1"/>
</dbReference>
<dbReference type="RefSeq" id="WP_344414371.1">
    <property type="nucleotide sequence ID" value="NZ_BAAAQK010000005.1"/>
</dbReference>
<accession>A0ABN2MUB5</accession>
<protein>
    <recommendedName>
        <fullName evidence="2">RNA 2',3'-cyclic phosphodiesterase</fullName>
        <shortName evidence="2">RNA 2',3'-CPDase</shortName>
        <ecNumber evidence="2">3.1.4.58</ecNumber>
    </recommendedName>
</protein>
<dbReference type="EMBL" id="BAAAQK010000005">
    <property type="protein sequence ID" value="GAA1838994.1"/>
    <property type="molecule type" value="Genomic_DNA"/>
</dbReference>
<name>A0ABN2MUB5_9PSEU</name>
<gene>
    <name evidence="3" type="primary">thpR</name>
    <name evidence="3" type="ORF">GCM10009836_17550</name>
</gene>
<reference evidence="3 4" key="1">
    <citation type="journal article" date="2019" name="Int. J. Syst. Evol. Microbiol.">
        <title>The Global Catalogue of Microorganisms (GCM) 10K type strain sequencing project: providing services to taxonomists for standard genome sequencing and annotation.</title>
        <authorList>
            <consortium name="The Broad Institute Genomics Platform"/>
            <consortium name="The Broad Institute Genome Sequencing Center for Infectious Disease"/>
            <person name="Wu L."/>
            <person name="Ma J."/>
        </authorList>
    </citation>
    <scope>NUCLEOTIDE SEQUENCE [LARGE SCALE GENOMIC DNA]</scope>
    <source>
        <strain evidence="3 4">JCM 16009</strain>
    </source>
</reference>
<dbReference type="PANTHER" id="PTHR35561">
    <property type="entry name" value="RNA 2',3'-CYCLIC PHOSPHODIESTERASE"/>
    <property type="match status" value="1"/>
</dbReference>
<keyword evidence="4" id="KW-1185">Reference proteome</keyword>
<dbReference type="Pfam" id="PF13563">
    <property type="entry name" value="2_5_RNA_ligase2"/>
    <property type="match status" value="1"/>
</dbReference>
<dbReference type="EC" id="3.1.4.58" evidence="2"/>
<evidence type="ECO:0000313" key="3">
    <source>
        <dbReference type="EMBL" id="GAA1838994.1"/>
    </source>
</evidence>
<dbReference type="HAMAP" id="MF_01940">
    <property type="entry name" value="RNA_CPDase"/>
    <property type="match status" value="1"/>
</dbReference>
<comment type="similarity">
    <text evidence="2">Belongs to the 2H phosphoesterase superfamily. ThpR family.</text>
</comment>
<dbReference type="InterPro" id="IPR004175">
    <property type="entry name" value="RNA_CPDase"/>
</dbReference>
<evidence type="ECO:0000256" key="2">
    <source>
        <dbReference type="HAMAP-Rule" id="MF_01940"/>
    </source>
</evidence>
<proteinExistence type="inferred from homology"/>
<dbReference type="SUPFAM" id="SSF55144">
    <property type="entry name" value="LigT-like"/>
    <property type="match status" value="1"/>
</dbReference>
<sequence>MRLFTAVVPPVEVRADLQEVAPVAGLRATDPAGWHVTLAFLGEADPETLRDGLARVAAGHPPLDLALSGAGSFGNRVLWAGLSGDLDGLAALAGAVAEVARAAGLTLDDRPYGPHLTLGFAAPPRPLDAEVAALRDHRGPGWRARTLHLVRSDLGPRYSGVATWPLTGP</sequence>
<feature type="short sequence motif" description="HXTX 1" evidence="2">
    <location>
        <begin position="35"/>
        <end position="38"/>
    </location>
</feature>
<organism evidence="3 4">
    <name type="scientific">Pseudonocardia ailaonensis</name>
    <dbReference type="NCBI Taxonomy" id="367279"/>
    <lineage>
        <taxon>Bacteria</taxon>
        <taxon>Bacillati</taxon>
        <taxon>Actinomycetota</taxon>
        <taxon>Actinomycetes</taxon>
        <taxon>Pseudonocardiales</taxon>
        <taxon>Pseudonocardiaceae</taxon>
        <taxon>Pseudonocardia</taxon>
    </lineage>
</organism>
<comment type="caution">
    <text evidence="3">The sequence shown here is derived from an EMBL/GenBank/DDBJ whole genome shotgun (WGS) entry which is preliminary data.</text>
</comment>